<sequence length="89" mass="9722">MLIDRKPTIYSFVNDAESSASSTNNIHASKESTSDALATECLENSASCTSPTKVSSTDDMNAKENVNLCIPCQQSFSNEEEFECHVKTH</sequence>
<evidence type="ECO:0000256" key="1">
    <source>
        <dbReference type="PROSITE-ProRule" id="PRU00042"/>
    </source>
</evidence>
<evidence type="ECO:0000313" key="4">
    <source>
        <dbReference type="Proteomes" id="UP000054359"/>
    </source>
</evidence>
<dbReference type="EMBL" id="KK119202">
    <property type="protein sequence ID" value="KFM75045.1"/>
    <property type="molecule type" value="Genomic_DNA"/>
</dbReference>
<keyword evidence="1" id="KW-0862">Zinc</keyword>
<keyword evidence="4" id="KW-1185">Reference proteome</keyword>
<keyword evidence="1" id="KW-0863">Zinc-finger</keyword>
<name>A0A087UCF6_STEMI</name>
<reference evidence="3 4" key="1">
    <citation type="submission" date="2013-11" db="EMBL/GenBank/DDBJ databases">
        <title>Genome sequencing of Stegodyphus mimosarum.</title>
        <authorList>
            <person name="Bechsgaard J."/>
        </authorList>
    </citation>
    <scope>NUCLEOTIDE SEQUENCE [LARGE SCALE GENOMIC DNA]</scope>
</reference>
<dbReference type="Proteomes" id="UP000054359">
    <property type="component" value="Unassembled WGS sequence"/>
</dbReference>
<protein>
    <recommendedName>
        <fullName evidence="2">C2H2-type domain-containing protein</fullName>
    </recommendedName>
</protein>
<keyword evidence="1" id="KW-0479">Metal-binding</keyword>
<feature type="non-terminal residue" evidence="3">
    <location>
        <position position="89"/>
    </location>
</feature>
<dbReference type="PROSITE" id="PS00028">
    <property type="entry name" value="ZINC_FINGER_C2H2_1"/>
    <property type="match status" value="1"/>
</dbReference>
<proteinExistence type="predicted"/>
<dbReference type="AlphaFoldDB" id="A0A087UCF6"/>
<evidence type="ECO:0000313" key="3">
    <source>
        <dbReference type="EMBL" id="KFM75045.1"/>
    </source>
</evidence>
<evidence type="ECO:0000259" key="2">
    <source>
        <dbReference type="PROSITE" id="PS50157"/>
    </source>
</evidence>
<feature type="domain" description="C2H2-type" evidence="2">
    <location>
        <begin position="67"/>
        <end position="89"/>
    </location>
</feature>
<gene>
    <name evidence="3" type="ORF">X975_08354</name>
</gene>
<organism evidence="3 4">
    <name type="scientific">Stegodyphus mimosarum</name>
    <name type="common">African social velvet spider</name>
    <dbReference type="NCBI Taxonomy" id="407821"/>
    <lineage>
        <taxon>Eukaryota</taxon>
        <taxon>Metazoa</taxon>
        <taxon>Ecdysozoa</taxon>
        <taxon>Arthropoda</taxon>
        <taxon>Chelicerata</taxon>
        <taxon>Arachnida</taxon>
        <taxon>Araneae</taxon>
        <taxon>Araneomorphae</taxon>
        <taxon>Entelegynae</taxon>
        <taxon>Eresoidea</taxon>
        <taxon>Eresidae</taxon>
        <taxon>Stegodyphus</taxon>
    </lineage>
</organism>
<dbReference type="GO" id="GO:0008270">
    <property type="term" value="F:zinc ion binding"/>
    <property type="evidence" value="ECO:0007669"/>
    <property type="project" value="UniProtKB-KW"/>
</dbReference>
<accession>A0A087UCF6</accession>
<dbReference type="OrthoDB" id="10072647at2759"/>
<dbReference type="PROSITE" id="PS50157">
    <property type="entry name" value="ZINC_FINGER_C2H2_2"/>
    <property type="match status" value="1"/>
</dbReference>
<dbReference type="InterPro" id="IPR013087">
    <property type="entry name" value="Znf_C2H2_type"/>
</dbReference>